<dbReference type="EMBL" id="JBFXLU010000288">
    <property type="protein sequence ID" value="KAL2831282.1"/>
    <property type="molecule type" value="Genomic_DNA"/>
</dbReference>
<dbReference type="SUPFAM" id="SSF81383">
    <property type="entry name" value="F-box domain"/>
    <property type="match status" value="1"/>
</dbReference>
<reference evidence="2 3" key="1">
    <citation type="submission" date="2024-07" db="EMBL/GenBank/DDBJ databases">
        <title>Section-level genome sequencing and comparative genomics of Aspergillus sections Usti and Cavernicolus.</title>
        <authorList>
            <consortium name="Lawrence Berkeley National Laboratory"/>
            <person name="Nybo J.L."/>
            <person name="Vesth T.C."/>
            <person name="Theobald S."/>
            <person name="Frisvad J.C."/>
            <person name="Larsen T.O."/>
            <person name="Kjaerboelling I."/>
            <person name="Rothschild-Mancinelli K."/>
            <person name="Lyhne E.K."/>
            <person name="Kogle M.E."/>
            <person name="Barry K."/>
            <person name="Clum A."/>
            <person name="Na H."/>
            <person name="Ledsgaard L."/>
            <person name="Lin J."/>
            <person name="Lipzen A."/>
            <person name="Kuo A."/>
            <person name="Riley R."/>
            <person name="Mondo S."/>
            <person name="Labutti K."/>
            <person name="Haridas S."/>
            <person name="Pangalinan J."/>
            <person name="Salamov A.A."/>
            <person name="Simmons B.A."/>
            <person name="Magnuson J.K."/>
            <person name="Chen J."/>
            <person name="Drula E."/>
            <person name="Henrissat B."/>
            <person name="Wiebenga A."/>
            <person name="Lubbers R.J."/>
            <person name="Gomes A.C."/>
            <person name="Makela M.R."/>
            <person name="Stajich J."/>
            <person name="Grigoriev I.V."/>
            <person name="Mortensen U.H."/>
            <person name="De Vries R.P."/>
            <person name="Baker S.E."/>
            <person name="Andersen M.R."/>
        </authorList>
    </citation>
    <scope>NUCLEOTIDE SEQUENCE [LARGE SCALE GENOMIC DNA]</scope>
    <source>
        <strain evidence="2 3">CBS 123904</strain>
    </source>
</reference>
<keyword evidence="3" id="KW-1185">Reference proteome</keyword>
<protein>
    <recommendedName>
        <fullName evidence="1">F-box domain-containing protein</fullName>
    </recommendedName>
</protein>
<name>A0ABR4IWQ0_9EURO</name>
<proteinExistence type="predicted"/>
<evidence type="ECO:0000313" key="2">
    <source>
        <dbReference type="EMBL" id="KAL2831282.1"/>
    </source>
</evidence>
<evidence type="ECO:0000313" key="3">
    <source>
        <dbReference type="Proteomes" id="UP001610446"/>
    </source>
</evidence>
<sequence>MSITTNGLVPLPLEILQTILILLDFESFHLASRTCRLWRNAALSTAILRRQLLSVPALGQSTGLIRDATAKEIRALYYRVCRDNLIGILCGIEYTEIVRSKDRATRIGDIPVRSAHGVQSSAHLRGLTLILDPSSSLTSACKTREIQLSPMLYPSADTVKQIASHAHPHARSFFRTHSFARIEVAVSRCGGLVAVALGQKLHIYAAQARLGKQQRQQEHVEVEVSENIHDSIQSVEFTDGDELLRCEIDSVGGSYVRYLGRRRWSCYHRPDAKAHEPRPAVITPAKRLRYWRAALQNLYLDSGYVESQLGGGGVSVRGMRAVRSTPAQREGEACVCRCQTEKYFFALLREGSCERRYVLGRIISGDEDDGVVEIVQRIPSRRGGAYLPETLDPITLPGPLPRLGMQLDRWDTRNLPRAHSPDPVLNISDDGRILAVFEPPHGQSEGVIYICAADYDALIGDSTAPCVVWPFALCGLGHELDALDVSKDEGAGGYIVTAPSHEKLLQWRMRGC</sequence>
<accession>A0ABR4IWQ0</accession>
<dbReference type="PROSITE" id="PS50181">
    <property type="entry name" value="FBOX"/>
    <property type="match status" value="1"/>
</dbReference>
<feature type="domain" description="F-box" evidence="1">
    <location>
        <begin position="5"/>
        <end position="51"/>
    </location>
</feature>
<dbReference type="InterPro" id="IPR001810">
    <property type="entry name" value="F-box_dom"/>
</dbReference>
<evidence type="ECO:0000259" key="1">
    <source>
        <dbReference type="PROSITE" id="PS50181"/>
    </source>
</evidence>
<dbReference type="Proteomes" id="UP001610446">
    <property type="component" value="Unassembled WGS sequence"/>
</dbReference>
<dbReference type="Pfam" id="PF12937">
    <property type="entry name" value="F-box-like"/>
    <property type="match status" value="1"/>
</dbReference>
<gene>
    <name evidence="2" type="ORF">BJY01DRAFT_108964</name>
</gene>
<organism evidence="2 3">
    <name type="scientific">Aspergillus pseudoustus</name>
    <dbReference type="NCBI Taxonomy" id="1810923"/>
    <lineage>
        <taxon>Eukaryota</taxon>
        <taxon>Fungi</taxon>
        <taxon>Dikarya</taxon>
        <taxon>Ascomycota</taxon>
        <taxon>Pezizomycotina</taxon>
        <taxon>Eurotiomycetes</taxon>
        <taxon>Eurotiomycetidae</taxon>
        <taxon>Eurotiales</taxon>
        <taxon>Aspergillaceae</taxon>
        <taxon>Aspergillus</taxon>
        <taxon>Aspergillus subgen. Nidulantes</taxon>
    </lineage>
</organism>
<comment type="caution">
    <text evidence="2">The sequence shown here is derived from an EMBL/GenBank/DDBJ whole genome shotgun (WGS) entry which is preliminary data.</text>
</comment>
<dbReference type="InterPro" id="IPR036047">
    <property type="entry name" value="F-box-like_dom_sf"/>
</dbReference>
<dbReference type="CDD" id="cd09917">
    <property type="entry name" value="F-box_SF"/>
    <property type="match status" value="1"/>
</dbReference>